<evidence type="ECO:0000313" key="2">
    <source>
        <dbReference type="Proteomes" id="UP000187158"/>
    </source>
</evidence>
<proteinExistence type="predicted"/>
<dbReference type="Proteomes" id="UP000187158">
    <property type="component" value="Unassembled WGS sequence"/>
</dbReference>
<protein>
    <submittedName>
        <fullName evidence="1">Uncharacterized protein</fullName>
    </submittedName>
</protein>
<dbReference type="EMBL" id="MPVP01000769">
    <property type="protein sequence ID" value="OMC89772.1"/>
    <property type="molecule type" value="Genomic_DNA"/>
</dbReference>
<feature type="non-terminal residue" evidence="1">
    <location>
        <position position="1"/>
    </location>
</feature>
<reference evidence="1 2" key="1">
    <citation type="submission" date="2016-11" db="EMBL/GenBank/DDBJ databases">
        <title>Paenibacillus species isolates.</title>
        <authorList>
            <person name="Beno S.M."/>
        </authorList>
    </citation>
    <scope>NUCLEOTIDE SEQUENCE [LARGE SCALE GENOMIC DNA]</scope>
    <source>
        <strain evidence="1 2">FSL H7-0433</strain>
    </source>
</reference>
<comment type="caution">
    <text evidence="1">The sequence shown here is derived from an EMBL/GenBank/DDBJ whole genome shotgun (WGS) entry which is preliminary data.</text>
</comment>
<evidence type="ECO:0000313" key="1">
    <source>
        <dbReference type="EMBL" id="OMC89772.1"/>
    </source>
</evidence>
<name>A0ABX3GDV0_9BACL</name>
<sequence length="299" mass="34810">SSTPLKYLEYLNVIEEEIASNEVGTLTSEVVDQFVFEHLFYANSNIHFVFRFSSYLHEIPRTDAEITRIFTRMPQLMFNQSLVDWDDNTRRINLCTTRSTYFDDGQLKSLLFLFRVANLEMEHGMTSVFCGVTLDFEHDLLIVKFNQNQFTRLDGESLLHVISIKNALSGAGDFADSFAWMRINLQQLNEDTVNSTIYRLFRELSLEAERLLDSKMTEENLMHIENFMENIGLNDLEPKLKEEYMNLDSAKAIIAEPHKMLRSAPRFIVNRSFGSLKRSYTEQGRCKKVDFIGNLKIHL</sequence>
<dbReference type="RefSeq" id="WP_179087676.1">
    <property type="nucleotide sequence ID" value="NZ_MPVP01000769.1"/>
</dbReference>
<gene>
    <name evidence="1" type="ORF">BSO21_34720</name>
</gene>
<keyword evidence="2" id="KW-1185">Reference proteome</keyword>
<organism evidence="1 2">
    <name type="scientific">Paenibacillus odorifer</name>
    <dbReference type="NCBI Taxonomy" id="189426"/>
    <lineage>
        <taxon>Bacteria</taxon>
        <taxon>Bacillati</taxon>
        <taxon>Bacillota</taxon>
        <taxon>Bacilli</taxon>
        <taxon>Bacillales</taxon>
        <taxon>Paenibacillaceae</taxon>
        <taxon>Paenibacillus</taxon>
    </lineage>
</organism>
<accession>A0ABX3GDV0</accession>